<evidence type="ECO:0000259" key="2">
    <source>
        <dbReference type="Pfam" id="PF19054"/>
    </source>
</evidence>
<comment type="caution">
    <text evidence="3">The sequence shown here is derived from an EMBL/GenBank/DDBJ whole genome shotgun (WGS) entry which is preliminary data.</text>
</comment>
<feature type="region of interest" description="Disordered" evidence="1">
    <location>
        <begin position="129"/>
        <end position="162"/>
    </location>
</feature>
<organism evidence="3 4">
    <name type="scientific">Glycomyces buryatensis</name>
    <dbReference type="NCBI Taxonomy" id="2570927"/>
    <lineage>
        <taxon>Bacteria</taxon>
        <taxon>Bacillati</taxon>
        <taxon>Actinomycetota</taxon>
        <taxon>Actinomycetes</taxon>
        <taxon>Glycomycetales</taxon>
        <taxon>Glycomycetaceae</taxon>
        <taxon>Glycomyces</taxon>
    </lineage>
</organism>
<evidence type="ECO:0000256" key="1">
    <source>
        <dbReference type="SAM" id="MobiDB-lite"/>
    </source>
</evidence>
<name>A0A4S8QB21_9ACTN</name>
<feature type="compositionally biased region" description="Polar residues" evidence="1">
    <location>
        <begin position="132"/>
        <end position="141"/>
    </location>
</feature>
<dbReference type="InterPro" id="IPR043917">
    <property type="entry name" value="DUF5753"/>
</dbReference>
<evidence type="ECO:0000313" key="3">
    <source>
        <dbReference type="EMBL" id="THV41538.1"/>
    </source>
</evidence>
<dbReference type="EMBL" id="STGY01000042">
    <property type="protein sequence ID" value="THV41538.1"/>
    <property type="molecule type" value="Genomic_DNA"/>
</dbReference>
<dbReference type="Proteomes" id="UP000308760">
    <property type="component" value="Unassembled WGS sequence"/>
</dbReference>
<proteinExistence type="predicted"/>
<sequence length="451" mass="49104">MAAAARRRWAACHRLDRSEPVPCQTAPRATPPEWKSVAICSSPARPPTRIRCASHARSSLYSSIFSSSAVTHSSRRSMRSGTIPPIGSCPPPPARSSLMSAMGGSYLPVVKAPCPVLAGREPFLCGGVPCSPDSQGKTPGTRSEGPGRQAVPPGKTERPSWTTHRGRCHVILECMTHSPYISKVIYGRQVQGFRKRAGMSVAAAGRKMGISESKVRKQEAGTNEALKLPDAFAASVIYKLTGEETEHLIELVEAADSHGWYHDYDVSPEFAHYIEMEGAASTLHIVGQGLVFGLFQTKDYVDGLKTNLIPGKGVPDSGLRVERQETVLNGANPPEIVYITDEAALRREVGGPEVMQAQVRRLLEMSESENIEILVVPFASGMYSSIPGPYRTMYFTDGVFPTTVYLESLHGSHYEDADKVVQHYEEAFQETRQPPIAAPIKEFIDASNLLA</sequence>
<gene>
    <name evidence="3" type="ORF">FAB82_10540</name>
</gene>
<reference evidence="4" key="1">
    <citation type="submission" date="2019-04" db="EMBL/GenBank/DDBJ databases">
        <title>Nocardioides xinjiangensis sp. nov.</title>
        <authorList>
            <person name="Liu S."/>
        </authorList>
    </citation>
    <scope>NUCLEOTIDE SEQUENCE [LARGE SCALE GENOMIC DNA]</scope>
    <source>
        <strain evidence="4">18</strain>
    </source>
</reference>
<dbReference type="AlphaFoldDB" id="A0A4S8QB21"/>
<dbReference type="Pfam" id="PF19054">
    <property type="entry name" value="DUF5753"/>
    <property type="match status" value="1"/>
</dbReference>
<feature type="region of interest" description="Disordered" evidence="1">
    <location>
        <begin position="72"/>
        <end position="91"/>
    </location>
</feature>
<evidence type="ECO:0000313" key="4">
    <source>
        <dbReference type="Proteomes" id="UP000308760"/>
    </source>
</evidence>
<protein>
    <submittedName>
        <fullName evidence="3">Helix-turn-helix domain-containing protein</fullName>
    </submittedName>
</protein>
<reference evidence="3 4" key="2">
    <citation type="submission" date="2019-05" db="EMBL/GenBank/DDBJ databases">
        <title>Glycomyces buryatensis sp. nov.</title>
        <authorList>
            <person name="Nikitina E."/>
        </authorList>
    </citation>
    <scope>NUCLEOTIDE SEQUENCE [LARGE SCALE GENOMIC DNA]</scope>
    <source>
        <strain evidence="3 4">18</strain>
    </source>
</reference>
<keyword evidence="4" id="KW-1185">Reference proteome</keyword>
<feature type="domain" description="DUF5753" evidence="2">
    <location>
        <begin position="270"/>
        <end position="432"/>
    </location>
</feature>
<dbReference type="OrthoDB" id="3458445at2"/>
<dbReference type="Pfam" id="PF13560">
    <property type="entry name" value="HTH_31"/>
    <property type="match status" value="1"/>
</dbReference>
<accession>A0A4S8QB21</accession>